<dbReference type="Proteomes" id="UP000245910">
    <property type="component" value="Chromosome II"/>
</dbReference>
<dbReference type="EMBL" id="LN649230">
    <property type="protein sequence ID" value="CEI61998.1"/>
    <property type="molecule type" value="Genomic_DNA"/>
</dbReference>
<evidence type="ECO:0000313" key="3">
    <source>
        <dbReference type="EMBL" id="CEI61998.1"/>
    </source>
</evidence>
<feature type="transmembrane region" description="Helical" evidence="2">
    <location>
        <begin position="242"/>
        <end position="265"/>
    </location>
</feature>
<keyword evidence="2" id="KW-0812">Transmembrane</keyword>
<dbReference type="STRING" id="56646.A0A2L2SYE0"/>
<accession>A0A2L2SYE0</accession>
<protein>
    <recommendedName>
        <fullName evidence="5">Mid2 domain-containing protein</fullName>
    </recommendedName>
</protein>
<evidence type="ECO:0000256" key="2">
    <source>
        <dbReference type="SAM" id="Phobius"/>
    </source>
</evidence>
<feature type="region of interest" description="Disordered" evidence="1">
    <location>
        <begin position="289"/>
        <end position="361"/>
    </location>
</feature>
<evidence type="ECO:0008006" key="5">
    <source>
        <dbReference type="Google" id="ProtNLM"/>
    </source>
</evidence>
<organism evidence="3 4">
    <name type="scientific">Fusarium venenatum</name>
    <dbReference type="NCBI Taxonomy" id="56646"/>
    <lineage>
        <taxon>Eukaryota</taxon>
        <taxon>Fungi</taxon>
        <taxon>Dikarya</taxon>
        <taxon>Ascomycota</taxon>
        <taxon>Pezizomycotina</taxon>
        <taxon>Sordariomycetes</taxon>
        <taxon>Hypocreomycetidae</taxon>
        <taxon>Hypocreales</taxon>
        <taxon>Nectriaceae</taxon>
        <taxon>Fusarium</taxon>
    </lineage>
</organism>
<name>A0A2L2SYE0_9HYPO</name>
<keyword evidence="2" id="KW-0472">Membrane</keyword>
<keyword evidence="4" id="KW-1185">Reference proteome</keyword>
<proteinExistence type="predicted"/>
<feature type="compositionally biased region" description="Basic and acidic residues" evidence="1">
    <location>
        <begin position="25"/>
        <end position="36"/>
    </location>
</feature>
<evidence type="ECO:0000256" key="1">
    <source>
        <dbReference type="SAM" id="MobiDB-lite"/>
    </source>
</evidence>
<feature type="region of interest" description="Disordered" evidence="1">
    <location>
        <begin position="13"/>
        <end position="36"/>
    </location>
</feature>
<sequence>MRFPLDFSLMLSRKRSSEQQQSTDLSDHQVHDERTPEQIDTWCKSTSLTKNGNEIMFPNQGDTWHAGETQGFGWTGDIHIDDNQSQTFSLEVRAFDSNDDSQAVQIFGRNLFIPLANETFHYPSTNWQVWNKECPDTYISYYWTIPKDFKTGNTKFVATLLNTTDPENETTLTSSFFYIDSKPVDVSIEASVASPSTIPTAATPSLVHSTSAPAPTATIESAASDQTTTVEPQGGLSVQAKAGIGAGVGVLGLMLLLAGLLFYYYRKRKNRGVSEKGFITPSLETRTARPRISEGGNSEIQRARVRESEDVPGSPLYRTDTQRNSHRRSIRIVYEPNQDPIGLPADFSMWSPKTSQDELKR</sequence>
<reference evidence="4" key="1">
    <citation type="submission" date="2014-10" db="EMBL/GenBank/DDBJ databases">
        <authorList>
            <person name="King R."/>
        </authorList>
    </citation>
    <scope>NUCLEOTIDE SEQUENCE [LARGE SCALE GENOMIC DNA]</scope>
    <source>
        <strain evidence="4">A3/5</strain>
    </source>
</reference>
<keyword evidence="2" id="KW-1133">Transmembrane helix</keyword>
<evidence type="ECO:0000313" key="4">
    <source>
        <dbReference type="Proteomes" id="UP000245910"/>
    </source>
</evidence>
<dbReference type="AlphaFoldDB" id="A0A2L2SYE0"/>